<dbReference type="VEuPathDB" id="FungiDB:TRICI_001190"/>
<dbReference type="InterPro" id="IPR001650">
    <property type="entry name" value="Helicase_C-like"/>
</dbReference>
<keyword evidence="2 6" id="KW-0378">Hydrolase</keyword>
<keyword evidence="12" id="KW-1185">Reference proteome</keyword>
<dbReference type="InterPro" id="IPR027417">
    <property type="entry name" value="P-loop_NTPase"/>
</dbReference>
<dbReference type="PROSITE" id="PS00039">
    <property type="entry name" value="DEAD_ATP_HELICASE"/>
    <property type="match status" value="1"/>
</dbReference>
<dbReference type="GO" id="GO:0005524">
    <property type="term" value="F:ATP binding"/>
    <property type="evidence" value="ECO:0007669"/>
    <property type="project" value="UniProtKB-UniRule"/>
</dbReference>
<dbReference type="OrthoDB" id="3370at2759"/>
<comment type="domain">
    <text evidence="7">The Q motif is unique to and characteristic of the DEAD box family of RNA helicases and controls ATP binding and hydrolysis.</text>
</comment>
<dbReference type="SMART" id="SM00487">
    <property type="entry name" value="DEXDc"/>
    <property type="match status" value="1"/>
</dbReference>
<dbReference type="PROSITE" id="PS51192">
    <property type="entry name" value="HELICASE_ATP_BIND_1"/>
    <property type="match status" value="1"/>
</dbReference>
<feature type="compositionally biased region" description="Basic and acidic residues" evidence="8">
    <location>
        <begin position="1"/>
        <end position="31"/>
    </location>
</feature>
<dbReference type="Gene3D" id="3.40.50.300">
    <property type="entry name" value="P-loop containing nucleotide triphosphate hydrolases"/>
    <property type="match status" value="2"/>
</dbReference>
<evidence type="ECO:0000256" key="1">
    <source>
        <dbReference type="ARBA" id="ARBA00022741"/>
    </source>
</evidence>
<evidence type="ECO:0000256" key="4">
    <source>
        <dbReference type="ARBA" id="ARBA00022840"/>
    </source>
</evidence>
<feature type="compositionally biased region" description="Acidic residues" evidence="8">
    <location>
        <begin position="69"/>
        <end position="78"/>
    </location>
</feature>
<sequence length="578" mass="65298">MFTRRFDPTVEEETPNKRPRVESSDDEHAAEENVGEIAPKFAGVFERFKKSIEKTGEHKSQEGKTEEDKEKEEDEQEEERPIHGLEPLPMPEGLDGVGKEGRVSFRDFELDGWIKDQVFVAPEERGNFDELGCLSDEMISCLHKKFPDAFPVQKAVIPELMKGVRSISPDPLTDVLVQAHTGSGKTVAYGVPIIEALRKIQSLPRLRAIIIVPTNSLTGQVREVIEQLAKGTTITVAMLRTDRSFREEKEHIQRRTPHVLVTTPGRLVDHLNAGTVSVDRLRYLVIDEADRLLNQSFQGWVQVVMNSLPRKNQGNQHEIWQRSVQKLVFSATLTTDAGKLAPLKIRTPKLFILGNKEDVYRGKEREYAVPSELVEYLVPVKSSGLKPLRLVQLIKENEITRRAIVFVKDNETAARLARTIPLIEEEVFGGQSLKVDRCSGEVEHSKRKKVLNAFRKGTVDILVCTDMVSRGIDIDNVEVVINYDLPVSAKDYVHRVGRTARAGKTGSAWNLASSSDDHKRFKRISRKILRPTNSNDRIQIVRIEDAHEEDGSEIGDAYAKALKRLEQDVFNKPDTNDV</sequence>
<protein>
    <recommendedName>
        <fullName evidence="7">ATP-dependent RNA helicase</fullName>
        <ecNumber evidence="7">3.6.4.13</ecNumber>
    </recommendedName>
</protein>
<dbReference type="InterPro" id="IPR000629">
    <property type="entry name" value="RNA-helicase_DEAD-box_CS"/>
</dbReference>
<evidence type="ECO:0000256" key="8">
    <source>
        <dbReference type="SAM" id="MobiDB-lite"/>
    </source>
</evidence>
<dbReference type="InterPro" id="IPR014001">
    <property type="entry name" value="Helicase_ATP-bd"/>
</dbReference>
<proteinExistence type="inferred from homology"/>
<dbReference type="GO" id="GO:0016787">
    <property type="term" value="F:hydrolase activity"/>
    <property type="evidence" value="ECO:0007669"/>
    <property type="project" value="UniProtKB-KW"/>
</dbReference>
<dbReference type="SUPFAM" id="SSF52540">
    <property type="entry name" value="P-loop containing nucleoside triphosphate hydrolases"/>
    <property type="match status" value="1"/>
</dbReference>
<evidence type="ECO:0000256" key="2">
    <source>
        <dbReference type="ARBA" id="ARBA00022801"/>
    </source>
</evidence>
<reference evidence="11" key="1">
    <citation type="journal article" date="2019" name="G3 (Bethesda)">
        <title>Genome Assemblies of Two Rare Opportunistic Yeast Pathogens: Diutina rugosa (syn. Candida rugosa) and Trichomonascus ciferrii (syn. Candida ciferrii).</title>
        <authorList>
            <person name="Mixao V."/>
            <person name="Saus E."/>
            <person name="Hansen A.P."/>
            <person name="Lass-Florl C."/>
            <person name="Gabaldon T."/>
        </authorList>
    </citation>
    <scope>NUCLEOTIDE SEQUENCE</scope>
    <source>
        <strain evidence="11">CBS 4856</strain>
    </source>
</reference>
<dbReference type="PANTHER" id="PTHR24031">
    <property type="entry name" value="RNA HELICASE"/>
    <property type="match status" value="1"/>
</dbReference>
<dbReference type="EC" id="3.6.4.13" evidence="7"/>
<feature type="domain" description="Helicase ATP-binding" evidence="9">
    <location>
        <begin position="166"/>
        <end position="351"/>
    </location>
</feature>
<comment type="similarity">
    <text evidence="6">Belongs to the DEAD box helicase family.</text>
</comment>
<dbReference type="AlphaFoldDB" id="A0A642VCR5"/>
<keyword evidence="4 6" id="KW-0067">ATP-binding</keyword>
<comment type="catalytic activity">
    <reaction evidence="7">
        <text>ATP + H2O = ADP + phosphate + H(+)</text>
        <dbReference type="Rhea" id="RHEA:13065"/>
        <dbReference type="ChEBI" id="CHEBI:15377"/>
        <dbReference type="ChEBI" id="CHEBI:15378"/>
        <dbReference type="ChEBI" id="CHEBI:30616"/>
        <dbReference type="ChEBI" id="CHEBI:43474"/>
        <dbReference type="ChEBI" id="CHEBI:456216"/>
        <dbReference type="EC" id="3.6.4.13"/>
    </reaction>
</comment>
<feature type="domain" description="Helicase C-terminal" evidence="10">
    <location>
        <begin position="389"/>
        <end position="544"/>
    </location>
</feature>
<evidence type="ECO:0000256" key="3">
    <source>
        <dbReference type="ARBA" id="ARBA00022806"/>
    </source>
</evidence>
<dbReference type="InterPro" id="IPR011545">
    <property type="entry name" value="DEAD/DEAH_box_helicase_dom"/>
</dbReference>
<evidence type="ECO:0000256" key="5">
    <source>
        <dbReference type="ARBA" id="ARBA00022884"/>
    </source>
</evidence>
<dbReference type="Pfam" id="PF00271">
    <property type="entry name" value="Helicase_C"/>
    <property type="match status" value="1"/>
</dbReference>
<keyword evidence="1 6" id="KW-0547">Nucleotide-binding</keyword>
<feature type="region of interest" description="Disordered" evidence="8">
    <location>
        <begin position="52"/>
        <end position="93"/>
    </location>
</feature>
<dbReference type="EMBL" id="SWFS01000091">
    <property type="protein sequence ID" value="KAA8916664.1"/>
    <property type="molecule type" value="Genomic_DNA"/>
</dbReference>
<keyword evidence="5 7" id="KW-0694">RNA-binding</keyword>
<evidence type="ECO:0000313" key="11">
    <source>
        <dbReference type="EMBL" id="KAA8916664.1"/>
    </source>
</evidence>
<evidence type="ECO:0000259" key="9">
    <source>
        <dbReference type="PROSITE" id="PS51192"/>
    </source>
</evidence>
<dbReference type="PROSITE" id="PS51194">
    <property type="entry name" value="HELICASE_CTER"/>
    <property type="match status" value="1"/>
</dbReference>
<dbReference type="Proteomes" id="UP000761534">
    <property type="component" value="Unassembled WGS sequence"/>
</dbReference>
<dbReference type="CDD" id="cd17956">
    <property type="entry name" value="DEADc_DDX51"/>
    <property type="match status" value="1"/>
</dbReference>
<dbReference type="GO" id="GO:0003723">
    <property type="term" value="F:RNA binding"/>
    <property type="evidence" value="ECO:0007669"/>
    <property type="project" value="UniProtKB-UniRule"/>
</dbReference>
<gene>
    <name evidence="11" type="ORF">TRICI_001190</name>
</gene>
<evidence type="ECO:0000313" key="12">
    <source>
        <dbReference type="Proteomes" id="UP000761534"/>
    </source>
</evidence>
<dbReference type="CDD" id="cd18787">
    <property type="entry name" value="SF2_C_DEAD"/>
    <property type="match status" value="1"/>
</dbReference>
<evidence type="ECO:0000259" key="10">
    <source>
        <dbReference type="PROSITE" id="PS51194"/>
    </source>
</evidence>
<keyword evidence="3 6" id="KW-0347">Helicase</keyword>
<dbReference type="SMART" id="SM00490">
    <property type="entry name" value="HELICc"/>
    <property type="match status" value="1"/>
</dbReference>
<accession>A0A642VCR5</accession>
<comment type="caution">
    <text evidence="11">The sequence shown here is derived from an EMBL/GenBank/DDBJ whole genome shotgun (WGS) entry which is preliminary data.</text>
</comment>
<feature type="compositionally biased region" description="Basic and acidic residues" evidence="8">
    <location>
        <begin position="52"/>
        <end position="68"/>
    </location>
</feature>
<name>A0A642VCR5_9ASCO</name>
<organism evidence="11 12">
    <name type="scientific">Trichomonascus ciferrii</name>
    <dbReference type="NCBI Taxonomy" id="44093"/>
    <lineage>
        <taxon>Eukaryota</taxon>
        <taxon>Fungi</taxon>
        <taxon>Dikarya</taxon>
        <taxon>Ascomycota</taxon>
        <taxon>Saccharomycotina</taxon>
        <taxon>Dipodascomycetes</taxon>
        <taxon>Dipodascales</taxon>
        <taxon>Trichomonascaceae</taxon>
        <taxon>Trichomonascus</taxon>
        <taxon>Trichomonascus ciferrii complex</taxon>
    </lineage>
</organism>
<feature type="region of interest" description="Disordered" evidence="8">
    <location>
        <begin position="1"/>
        <end position="38"/>
    </location>
</feature>
<evidence type="ECO:0000256" key="6">
    <source>
        <dbReference type="RuleBase" id="RU000492"/>
    </source>
</evidence>
<comment type="function">
    <text evidence="7">RNA helicase.</text>
</comment>
<evidence type="ECO:0000256" key="7">
    <source>
        <dbReference type="RuleBase" id="RU365068"/>
    </source>
</evidence>
<dbReference type="Pfam" id="PF00270">
    <property type="entry name" value="DEAD"/>
    <property type="match status" value="1"/>
</dbReference>
<dbReference type="GO" id="GO:0003724">
    <property type="term" value="F:RNA helicase activity"/>
    <property type="evidence" value="ECO:0007669"/>
    <property type="project" value="UniProtKB-EC"/>
</dbReference>